<reference evidence="2" key="1">
    <citation type="submission" date="2016-10" db="EMBL/GenBank/DDBJ databases">
        <authorList>
            <person name="Varghese N."/>
            <person name="Submissions S."/>
        </authorList>
    </citation>
    <scope>NUCLEOTIDE SEQUENCE [LARGE SCALE GENOMIC DNA]</scope>
    <source>
        <strain evidence="2">CGMCC 1.10369</strain>
    </source>
</reference>
<dbReference type="PANTHER" id="PTHR40031:SF1">
    <property type="entry name" value="MEMBRANE-BOUND METAL-DEPENDENT HYDROLASE"/>
    <property type="match status" value="1"/>
</dbReference>
<evidence type="ECO:0000313" key="2">
    <source>
        <dbReference type="Proteomes" id="UP000198778"/>
    </source>
</evidence>
<organism evidence="1 2">
    <name type="scientific">Alkalicoccus daliensis</name>
    <dbReference type="NCBI Taxonomy" id="745820"/>
    <lineage>
        <taxon>Bacteria</taxon>
        <taxon>Bacillati</taxon>
        <taxon>Bacillota</taxon>
        <taxon>Bacilli</taxon>
        <taxon>Bacillales</taxon>
        <taxon>Bacillaceae</taxon>
        <taxon>Alkalicoccus</taxon>
    </lineage>
</organism>
<gene>
    <name evidence="1" type="ORF">SAMN04488053_10321</name>
</gene>
<keyword evidence="2" id="KW-1185">Reference proteome</keyword>
<dbReference type="RefSeq" id="WP_090841877.1">
    <property type="nucleotide sequence ID" value="NZ_FNIL01000003.1"/>
</dbReference>
<dbReference type="EMBL" id="FNIL01000003">
    <property type="protein sequence ID" value="SDN71543.1"/>
    <property type="molecule type" value="Genomic_DNA"/>
</dbReference>
<dbReference type="Proteomes" id="UP000198778">
    <property type="component" value="Unassembled WGS sequence"/>
</dbReference>
<accession>A0A1H0DNB8</accession>
<sequence length="328" mass="37952">MDTATHVVMGVAIGGLATLDPVVAENPAMTQAVMIGALVGSQAPDFDTVLKLKNNAVYIRNHRGVTHSIPFWFIWPTLITLFLYFIMPPLNLFHLWLWTFFAVFLHVFIDIFNAYGTKAFSPIYEKWLALGIINIFDPFIFIAHIAAILAWRFGADPGWTFLIMFAVVFVYYLWRIHEQRKVYKSVHENHPDATHIFTSPTFRWNRWHIVVRTESLMYVAEAKNGYINYFETYPFEPIPDDPVIDAAKKDKNLEAFLSFSPAYRWAVSIEPHGYSVKFIDLRYRSKGYYPFVAIVRLDEDLNILSSYTGWIYNTDTLKRKLTYASSSG</sequence>
<name>A0A1H0DNB8_9BACI</name>
<dbReference type="STRING" id="745820.SAMN04488053_10321"/>
<proteinExistence type="predicted"/>
<dbReference type="InterPro" id="IPR007404">
    <property type="entry name" value="YdjM-like"/>
</dbReference>
<dbReference type="AlphaFoldDB" id="A0A1H0DNB8"/>
<evidence type="ECO:0000313" key="1">
    <source>
        <dbReference type="EMBL" id="SDN71543.1"/>
    </source>
</evidence>
<dbReference type="PANTHER" id="PTHR40031">
    <property type="entry name" value="HYPOTHETICAL MEMBRANE SPANNING PROTEIN"/>
    <property type="match status" value="1"/>
</dbReference>
<protein>
    <submittedName>
        <fullName evidence="1">Inner membrane protein</fullName>
    </submittedName>
</protein>
<dbReference type="InterPro" id="IPR053170">
    <property type="entry name" value="Transcription_regulator"/>
</dbReference>
<dbReference type="Pfam" id="PF04307">
    <property type="entry name" value="YdjM"/>
    <property type="match status" value="1"/>
</dbReference>
<dbReference type="OrthoDB" id="110250at2"/>